<dbReference type="InterPro" id="IPR050229">
    <property type="entry name" value="GlpE_sulfurtransferase"/>
</dbReference>
<dbReference type="CDD" id="cd00158">
    <property type="entry name" value="RHOD"/>
    <property type="match status" value="1"/>
</dbReference>
<gene>
    <name evidence="2" type="ORF">R9Z33_06035</name>
</gene>
<name>A0ABZ0PL05_9PROT</name>
<dbReference type="SMART" id="SM00450">
    <property type="entry name" value="RHOD"/>
    <property type="match status" value="1"/>
</dbReference>
<dbReference type="Gene3D" id="3.40.250.10">
    <property type="entry name" value="Rhodanese-like domain"/>
    <property type="match status" value="1"/>
</dbReference>
<dbReference type="PANTHER" id="PTHR43031:SF1">
    <property type="entry name" value="PYRIDINE NUCLEOTIDE-DISULPHIDE OXIDOREDUCTASE"/>
    <property type="match status" value="1"/>
</dbReference>
<accession>A0ABZ0PL05</accession>
<dbReference type="InterPro" id="IPR001763">
    <property type="entry name" value="Rhodanese-like_dom"/>
</dbReference>
<dbReference type="PANTHER" id="PTHR43031">
    <property type="entry name" value="FAD-DEPENDENT OXIDOREDUCTASE"/>
    <property type="match status" value="1"/>
</dbReference>
<protein>
    <submittedName>
        <fullName evidence="2">Rhodanese-like domain-containing protein</fullName>
    </submittedName>
</protein>
<dbReference type="InterPro" id="IPR036873">
    <property type="entry name" value="Rhodanese-like_dom_sf"/>
</dbReference>
<feature type="domain" description="Rhodanese" evidence="1">
    <location>
        <begin position="73"/>
        <end position="169"/>
    </location>
</feature>
<keyword evidence="3" id="KW-1185">Reference proteome</keyword>
<dbReference type="RefSeq" id="WP_318650403.1">
    <property type="nucleotide sequence ID" value="NZ_CP137852.1"/>
</dbReference>
<evidence type="ECO:0000313" key="2">
    <source>
        <dbReference type="EMBL" id="WPB86430.1"/>
    </source>
</evidence>
<proteinExistence type="predicted"/>
<organism evidence="2 3">
    <name type="scientific">Sediminicoccus rosea</name>
    <dbReference type="NCBI Taxonomy" id="1225128"/>
    <lineage>
        <taxon>Bacteria</taxon>
        <taxon>Pseudomonadati</taxon>
        <taxon>Pseudomonadota</taxon>
        <taxon>Alphaproteobacteria</taxon>
        <taxon>Acetobacterales</taxon>
        <taxon>Roseomonadaceae</taxon>
        <taxon>Sediminicoccus</taxon>
    </lineage>
</organism>
<dbReference type="EMBL" id="CP137852">
    <property type="protein sequence ID" value="WPB86430.1"/>
    <property type="molecule type" value="Genomic_DNA"/>
</dbReference>
<dbReference type="PROSITE" id="PS50206">
    <property type="entry name" value="RHODANESE_3"/>
    <property type="match status" value="1"/>
</dbReference>
<reference evidence="2 3" key="1">
    <citation type="submission" date="2023-11" db="EMBL/GenBank/DDBJ databases">
        <title>Arctic aerobic anoxygenic photoheterotroph Sediminicoccus rosea KRV36 adapts its photosynthesis to long days of polar summer.</title>
        <authorList>
            <person name="Tomasch J."/>
            <person name="Kopejtka K."/>
            <person name="Bily T."/>
            <person name="Gardiner A.T."/>
            <person name="Gardian Z."/>
            <person name="Shivaramu S."/>
            <person name="Koblizek M."/>
            <person name="Engelhardt F."/>
            <person name="Kaftan D."/>
        </authorList>
    </citation>
    <scope>NUCLEOTIDE SEQUENCE [LARGE SCALE GENOMIC DNA]</scope>
    <source>
        <strain evidence="2 3">R-30</strain>
    </source>
</reference>
<sequence length="193" mass="20337">MAPFSRPTRRSLLFAGAGALAVTGGTALALSWPRGLPDPANPRTTMRDVEAAVARLLPVPEITSAELARRIGTGERILLLDVREPAEYAQSRIPGALRVPPDAPAGAVLAELGTRMAGTTVVLYCAVGWRSGLMLKGIRQAAAEAPAAALLNLRGGIFRWHAEHRPLELAAGAEGVHQFNAAWGLLLQRLTGS</sequence>
<evidence type="ECO:0000313" key="3">
    <source>
        <dbReference type="Proteomes" id="UP001305521"/>
    </source>
</evidence>
<dbReference type="Pfam" id="PF00581">
    <property type="entry name" value="Rhodanese"/>
    <property type="match status" value="1"/>
</dbReference>
<dbReference type="SUPFAM" id="SSF52821">
    <property type="entry name" value="Rhodanese/Cell cycle control phosphatase"/>
    <property type="match status" value="1"/>
</dbReference>
<dbReference type="Proteomes" id="UP001305521">
    <property type="component" value="Chromosome"/>
</dbReference>
<evidence type="ECO:0000259" key="1">
    <source>
        <dbReference type="PROSITE" id="PS50206"/>
    </source>
</evidence>